<dbReference type="AlphaFoldDB" id="A0A813JF89"/>
<dbReference type="Pfam" id="PF00588">
    <property type="entry name" value="SpoU_methylase"/>
    <property type="match status" value="1"/>
</dbReference>
<dbReference type="InterPro" id="IPR029028">
    <property type="entry name" value="Alpha/beta_knot_MTases"/>
</dbReference>
<keyword evidence="3" id="KW-0489">Methyltransferase</keyword>
<evidence type="ECO:0000256" key="3">
    <source>
        <dbReference type="ARBA" id="ARBA00022603"/>
    </source>
</evidence>
<dbReference type="SUPFAM" id="SSF75217">
    <property type="entry name" value="alpha/beta knot"/>
    <property type="match status" value="1"/>
</dbReference>
<dbReference type="CDD" id="cd18105">
    <property type="entry name" value="SpoU-like_MRM1"/>
    <property type="match status" value="1"/>
</dbReference>
<feature type="non-terminal residue" evidence="7">
    <location>
        <position position="1"/>
    </location>
</feature>
<proteinExistence type="inferred from homology"/>
<dbReference type="InterPro" id="IPR047182">
    <property type="entry name" value="MRM1"/>
</dbReference>
<name>A0A813JF89_POLGL</name>
<evidence type="ECO:0000313" key="8">
    <source>
        <dbReference type="Proteomes" id="UP000626109"/>
    </source>
</evidence>
<evidence type="ECO:0000256" key="5">
    <source>
        <dbReference type="ARBA" id="ARBA00022691"/>
    </source>
</evidence>
<dbReference type="InterPro" id="IPR047261">
    <property type="entry name" value="MRM1_MeTrfase_dom"/>
</dbReference>
<dbReference type="InterPro" id="IPR001537">
    <property type="entry name" value="SpoU_MeTrfase"/>
</dbReference>
<dbReference type="InterPro" id="IPR029026">
    <property type="entry name" value="tRNA_m1G_MTases_N"/>
</dbReference>
<dbReference type="EMBL" id="CAJNNW010024634">
    <property type="protein sequence ID" value="CAE8673480.1"/>
    <property type="molecule type" value="Genomic_DNA"/>
</dbReference>
<evidence type="ECO:0000259" key="6">
    <source>
        <dbReference type="Pfam" id="PF00588"/>
    </source>
</evidence>
<dbReference type="PANTHER" id="PTHR46103:SF1">
    <property type="entry name" value="RRNA METHYLTRANSFERASE 1, MITOCHONDRIAL"/>
    <property type="match status" value="1"/>
</dbReference>
<reference evidence="7" key="1">
    <citation type="submission" date="2021-02" db="EMBL/GenBank/DDBJ databases">
        <authorList>
            <person name="Dougan E. K."/>
            <person name="Rhodes N."/>
            <person name="Thang M."/>
            <person name="Chan C."/>
        </authorList>
    </citation>
    <scope>NUCLEOTIDE SEQUENCE</scope>
</reference>
<evidence type="ECO:0000256" key="2">
    <source>
        <dbReference type="ARBA" id="ARBA00022552"/>
    </source>
</evidence>
<evidence type="ECO:0000256" key="1">
    <source>
        <dbReference type="ARBA" id="ARBA00007228"/>
    </source>
</evidence>
<dbReference type="PANTHER" id="PTHR46103">
    <property type="entry name" value="RRNA METHYLTRANSFERASE 1, MITOCHONDRIAL"/>
    <property type="match status" value="1"/>
</dbReference>
<sequence>DAPRRKLDAMTEDRPHQGLVMHTSYWESIKLAEMPEPTRGSLWLALEGISDPMNLGAILRSAAFFGVSGVICERGCARLSPVASKASSGAAELVPVFGVNKLPAFLGKARELGWHVAGTALPGEGDEESGVAFGTLEEFLPECSRLGGGVILVMGPEGPGLRSDLRQACSTLLRIDGGSAEDGLDSLNVSVAAGISLHALRAALGPPAPLGRDRAIEDETVVADAEQ</sequence>
<evidence type="ECO:0000313" key="7">
    <source>
        <dbReference type="EMBL" id="CAE8673480.1"/>
    </source>
</evidence>
<gene>
    <name evidence="7" type="ORF">PGLA2088_LOCUS18560</name>
</gene>
<feature type="domain" description="tRNA/rRNA methyltransferase SpoU type" evidence="6">
    <location>
        <begin position="42"/>
        <end position="197"/>
    </location>
</feature>
<dbReference type="Gene3D" id="3.40.1280.10">
    <property type="match status" value="1"/>
</dbReference>
<comment type="caution">
    <text evidence="7">The sequence shown here is derived from an EMBL/GenBank/DDBJ whole genome shotgun (WGS) entry which is preliminary data.</text>
</comment>
<organism evidence="7 8">
    <name type="scientific">Polarella glacialis</name>
    <name type="common">Dinoflagellate</name>
    <dbReference type="NCBI Taxonomy" id="89957"/>
    <lineage>
        <taxon>Eukaryota</taxon>
        <taxon>Sar</taxon>
        <taxon>Alveolata</taxon>
        <taxon>Dinophyceae</taxon>
        <taxon>Suessiales</taxon>
        <taxon>Suessiaceae</taxon>
        <taxon>Polarella</taxon>
    </lineage>
</organism>
<dbReference type="Proteomes" id="UP000626109">
    <property type="component" value="Unassembled WGS sequence"/>
</dbReference>
<accession>A0A813JF89</accession>
<keyword evidence="2" id="KW-0698">rRNA processing</keyword>
<evidence type="ECO:0000256" key="4">
    <source>
        <dbReference type="ARBA" id="ARBA00022679"/>
    </source>
</evidence>
<dbReference type="GO" id="GO:0016435">
    <property type="term" value="F:rRNA (guanine) methyltransferase activity"/>
    <property type="evidence" value="ECO:0007669"/>
    <property type="project" value="TreeGrafter"/>
</dbReference>
<comment type="similarity">
    <text evidence="1">Belongs to the class IV-like SAM-binding methyltransferase superfamily. RNA methyltransferase TrmH family.</text>
</comment>
<dbReference type="GO" id="GO:0003723">
    <property type="term" value="F:RNA binding"/>
    <property type="evidence" value="ECO:0007669"/>
    <property type="project" value="InterPro"/>
</dbReference>
<keyword evidence="5" id="KW-0949">S-adenosyl-L-methionine</keyword>
<protein>
    <recommendedName>
        <fullName evidence="6">tRNA/rRNA methyltransferase SpoU type domain-containing protein</fullName>
    </recommendedName>
</protein>
<keyword evidence="4" id="KW-0808">Transferase</keyword>